<evidence type="ECO:0000313" key="2">
    <source>
        <dbReference type="Proteomes" id="UP000584642"/>
    </source>
</evidence>
<keyword evidence="1" id="KW-0649">Protein kinase inhibitor</keyword>
<reference evidence="1 2" key="1">
    <citation type="submission" date="2020-05" db="EMBL/GenBank/DDBJ databases">
        <title>Azospirillum oleiclasticum sp. nov, a nitrogen-fixing and heavy crude oil-emulsifying bacterium isolated from the crude oil of Yumen Oilfield.</title>
        <authorList>
            <person name="Wu D."/>
            <person name="Cai M."/>
            <person name="Zhang X."/>
        </authorList>
    </citation>
    <scope>NUCLEOTIDE SEQUENCE [LARGE SCALE GENOMIC DNA]</scope>
    <source>
        <strain evidence="1 2">ROY-1-1-2</strain>
    </source>
</reference>
<keyword evidence="2" id="KW-1185">Reference proteome</keyword>
<dbReference type="InterPro" id="IPR005247">
    <property type="entry name" value="YbhB_YbcL/LppC-like"/>
</dbReference>
<comment type="caution">
    <text evidence="1">The sequence shown here is derived from an EMBL/GenBank/DDBJ whole genome shotgun (WGS) entry which is preliminary data.</text>
</comment>
<organism evidence="1 2">
    <name type="scientific">Azospirillum oleiclasticum</name>
    <dbReference type="NCBI Taxonomy" id="2735135"/>
    <lineage>
        <taxon>Bacteria</taxon>
        <taxon>Pseudomonadati</taxon>
        <taxon>Pseudomonadota</taxon>
        <taxon>Alphaproteobacteria</taxon>
        <taxon>Rhodospirillales</taxon>
        <taxon>Azospirillaceae</taxon>
        <taxon>Azospirillum</taxon>
    </lineage>
</organism>
<gene>
    <name evidence="1" type="ORF">HND93_20740</name>
</gene>
<dbReference type="CDD" id="cd00865">
    <property type="entry name" value="PEBP_bact_arch"/>
    <property type="match status" value="1"/>
</dbReference>
<sequence>MRLASQAFEDGERIPHRFTCEGEDEPPPLEWTNVPPGTMSFAIVCSDPDAPSGTFRHWAVYDIPGNVRHLPDRAHTGLKEAVNDFGRLGYRGPCPPVGHGLHRYRFRLYALDVPTLVPSPHPPCREVEHAAHQHTLGTAELVGLFGR</sequence>
<dbReference type="InterPro" id="IPR036610">
    <property type="entry name" value="PEBP-like_sf"/>
</dbReference>
<dbReference type="PANTHER" id="PTHR30289:SF1">
    <property type="entry name" value="PEBP (PHOSPHATIDYLETHANOLAMINE-BINDING PROTEIN) FAMILY PROTEIN"/>
    <property type="match status" value="1"/>
</dbReference>
<evidence type="ECO:0000313" key="1">
    <source>
        <dbReference type="EMBL" id="NYZ22149.1"/>
    </source>
</evidence>
<dbReference type="Pfam" id="PF01161">
    <property type="entry name" value="PBP"/>
    <property type="match status" value="1"/>
</dbReference>
<dbReference type="InterPro" id="IPR008914">
    <property type="entry name" value="PEBP"/>
</dbReference>
<proteinExistence type="predicted"/>
<dbReference type="PANTHER" id="PTHR30289">
    <property type="entry name" value="UNCHARACTERIZED PROTEIN YBCL-RELATED"/>
    <property type="match status" value="1"/>
</dbReference>
<dbReference type="Gene3D" id="3.90.280.10">
    <property type="entry name" value="PEBP-like"/>
    <property type="match status" value="1"/>
</dbReference>
<dbReference type="Proteomes" id="UP000584642">
    <property type="component" value="Unassembled WGS sequence"/>
</dbReference>
<dbReference type="NCBIfam" id="TIGR00481">
    <property type="entry name" value="YbhB/YbcL family Raf kinase inhibitor-like protein"/>
    <property type="match status" value="1"/>
</dbReference>
<protein>
    <submittedName>
        <fullName evidence="1">YbhB/YbcL family Raf kinase inhibitor-like protein</fullName>
    </submittedName>
</protein>
<dbReference type="EMBL" id="JABFDB010000016">
    <property type="protein sequence ID" value="NYZ22149.1"/>
    <property type="molecule type" value="Genomic_DNA"/>
</dbReference>
<dbReference type="SUPFAM" id="SSF49777">
    <property type="entry name" value="PEBP-like"/>
    <property type="match status" value="1"/>
</dbReference>
<dbReference type="GO" id="GO:0004860">
    <property type="term" value="F:protein kinase inhibitor activity"/>
    <property type="evidence" value="ECO:0007669"/>
    <property type="project" value="UniProtKB-KW"/>
</dbReference>
<accession>A0ABX2TDA2</accession>
<name>A0ABX2TDA2_9PROT</name>
<dbReference type="RefSeq" id="WP_180283929.1">
    <property type="nucleotide sequence ID" value="NZ_JABFDB010000016.1"/>
</dbReference>